<dbReference type="RefSeq" id="WP_343754939.1">
    <property type="nucleotide sequence ID" value="NZ_BAAACW010000080.1"/>
</dbReference>
<dbReference type="PROSITE" id="PS00409">
    <property type="entry name" value="PROKAR_NTER_METHYL"/>
    <property type="match status" value="1"/>
</dbReference>
<comment type="caution">
    <text evidence="4">The sequence shown here is derived from an EMBL/GenBank/DDBJ whole genome shotgun (WGS) entry which is preliminary data.</text>
</comment>
<keyword evidence="2" id="KW-0178">Competence</keyword>
<name>A0ABN0XE91_9LACT</name>
<comment type="subcellular location">
    <subcellularLocation>
        <location evidence="1">Cell surface</location>
    </subcellularLocation>
</comment>
<organism evidence="4 5">
    <name type="scientific">Alkalibacterium iburiense</name>
    <dbReference type="NCBI Taxonomy" id="290589"/>
    <lineage>
        <taxon>Bacteria</taxon>
        <taxon>Bacillati</taxon>
        <taxon>Bacillota</taxon>
        <taxon>Bacilli</taxon>
        <taxon>Lactobacillales</taxon>
        <taxon>Carnobacteriaceae</taxon>
        <taxon>Alkalibacterium</taxon>
    </lineage>
</organism>
<reference evidence="4 5" key="1">
    <citation type="journal article" date="2019" name="Int. J. Syst. Evol. Microbiol.">
        <title>The Global Catalogue of Microorganisms (GCM) 10K type strain sequencing project: providing services to taxonomists for standard genome sequencing and annotation.</title>
        <authorList>
            <consortium name="The Broad Institute Genomics Platform"/>
            <consortium name="The Broad Institute Genome Sequencing Center for Infectious Disease"/>
            <person name="Wu L."/>
            <person name="Ma J."/>
        </authorList>
    </citation>
    <scope>NUCLEOTIDE SEQUENCE [LARGE SCALE GENOMIC DNA]</scope>
    <source>
        <strain evidence="4 5">JCM 12662</strain>
    </source>
</reference>
<dbReference type="EMBL" id="BAAACW010000080">
    <property type="protein sequence ID" value="GAA0361957.1"/>
    <property type="molecule type" value="Genomic_DNA"/>
</dbReference>
<protein>
    <recommendedName>
        <fullName evidence="6">Prepilin-type N-terminal cleavage/methylation domain-containing protein</fullName>
    </recommendedName>
</protein>
<keyword evidence="3" id="KW-1133">Transmembrane helix</keyword>
<evidence type="ECO:0008006" key="6">
    <source>
        <dbReference type="Google" id="ProtNLM"/>
    </source>
</evidence>
<evidence type="ECO:0000313" key="4">
    <source>
        <dbReference type="EMBL" id="GAA0361957.1"/>
    </source>
</evidence>
<dbReference type="InterPro" id="IPR012902">
    <property type="entry name" value="N_methyl_site"/>
</dbReference>
<sequence>MVKHKKIITGLSDESGVTLIELLASLAILTLIVASFLGFFIQSARTTSRTSEVDEATFLAQEEMEEQVYLSSNGIIPDDFDDGESINYESPYTVKISYKEDTNELYAVIVEVFEGDTDDDSARKAIMENRLPFDRTEADE</sequence>
<keyword evidence="3" id="KW-0472">Membrane</keyword>
<evidence type="ECO:0000313" key="5">
    <source>
        <dbReference type="Proteomes" id="UP001501166"/>
    </source>
</evidence>
<dbReference type="NCBIfam" id="TIGR02532">
    <property type="entry name" value="IV_pilin_GFxxxE"/>
    <property type="match status" value="1"/>
</dbReference>
<gene>
    <name evidence="4" type="ORF">GCM10008932_13220</name>
</gene>
<keyword evidence="5" id="KW-1185">Reference proteome</keyword>
<feature type="transmembrane region" description="Helical" evidence="3">
    <location>
        <begin position="20"/>
        <end position="41"/>
    </location>
</feature>
<keyword evidence="3" id="KW-0812">Transmembrane</keyword>
<accession>A0ABN0XE91</accession>
<evidence type="ECO:0000256" key="3">
    <source>
        <dbReference type="SAM" id="Phobius"/>
    </source>
</evidence>
<evidence type="ECO:0000256" key="1">
    <source>
        <dbReference type="ARBA" id="ARBA00004241"/>
    </source>
</evidence>
<evidence type="ECO:0000256" key="2">
    <source>
        <dbReference type="ARBA" id="ARBA00023287"/>
    </source>
</evidence>
<dbReference type="Proteomes" id="UP001501166">
    <property type="component" value="Unassembled WGS sequence"/>
</dbReference>
<proteinExistence type="predicted"/>
<dbReference type="Pfam" id="PF07963">
    <property type="entry name" value="N_methyl"/>
    <property type="match status" value="1"/>
</dbReference>